<accession>A0A9D0ZRZ1</accession>
<dbReference type="Proteomes" id="UP000886786">
    <property type="component" value="Unassembled WGS sequence"/>
</dbReference>
<organism evidence="2 3">
    <name type="scientific">Candidatus Coprosoma intestinipullorum</name>
    <dbReference type="NCBI Taxonomy" id="2840752"/>
    <lineage>
        <taxon>Bacteria</taxon>
        <taxon>Bacillati</taxon>
        <taxon>Bacillota</taxon>
        <taxon>Bacillota incertae sedis</taxon>
        <taxon>Candidatus Coprosoma</taxon>
    </lineage>
</organism>
<evidence type="ECO:0000259" key="1">
    <source>
        <dbReference type="Pfam" id="PF09524"/>
    </source>
</evidence>
<reference evidence="2" key="1">
    <citation type="submission" date="2020-10" db="EMBL/GenBank/DDBJ databases">
        <authorList>
            <person name="Gilroy R."/>
        </authorList>
    </citation>
    <scope>NUCLEOTIDE SEQUENCE</scope>
    <source>
        <strain evidence="2">CHK147-3167</strain>
    </source>
</reference>
<gene>
    <name evidence="2" type="ORF">IAB27_05415</name>
</gene>
<dbReference type="InterPro" id="IPR011741">
    <property type="entry name" value="Phg_2220_C"/>
</dbReference>
<dbReference type="Pfam" id="PF09524">
    <property type="entry name" value="Phg_2220_C"/>
    <property type="match status" value="1"/>
</dbReference>
<evidence type="ECO:0000313" key="2">
    <source>
        <dbReference type="EMBL" id="HIQ91042.1"/>
    </source>
</evidence>
<proteinExistence type="predicted"/>
<dbReference type="AlphaFoldDB" id="A0A9D0ZRZ1"/>
<evidence type="ECO:0000313" key="3">
    <source>
        <dbReference type="Proteomes" id="UP000886786"/>
    </source>
</evidence>
<sequence length="250" mass="29389">MNNEQVGAYIRLLCYQHQFGHLSKQQVFSVTQDETVLSKFKLDENGLYFNKRMDLEIEKKQKYSESRAKNRSKSTEVENNISKTYEKDMNNICNSYEKHMENENIYINNINNNNNLEEKRVIGEKETLKVASDGSLLSETTKKVIGKLNELAGTTFRYSSKTTRSKIQARLNEGYTLDDFIVVIENKVRDWKNTNMAKYLRPETLFGNKFESYLNQKSKEITPDWFGKKIERNEATDEEMKELEKKLNKI</sequence>
<dbReference type="NCBIfam" id="TIGR02220">
    <property type="entry name" value="phg_TIGR02220"/>
    <property type="match status" value="1"/>
</dbReference>
<comment type="caution">
    <text evidence="2">The sequence shown here is derived from an EMBL/GenBank/DDBJ whole genome shotgun (WGS) entry which is preliminary data.</text>
</comment>
<name>A0A9D0ZRZ1_9FIRM</name>
<feature type="domain" description="Phage conserved hypothetical protein C-terminal" evidence="1">
    <location>
        <begin position="144"/>
        <end position="215"/>
    </location>
</feature>
<protein>
    <submittedName>
        <fullName evidence="2">Conserved phage C-terminal domain-containing protein</fullName>
    </submittedName>
</protein>
<dbReference type="EMBL" id="DVFV01000096">
    <property type="protein sequence ID" value="HIQ91042.1"/>
    <property type="molecule type" value="Genomic_DNA"/>
</dbReference>
<reference evidence="2" key="2">
    <citation type="journal article" date="2021" name="PeerJ">
        <title>Extensive microbial diversity within the chicken gut microbiome revealed by metagenomics and culture.</title>
        <authorList>
            <person name="Gilroy R."/>
            <person name="Ravi A."/>
            <person name="Getino M."/>
            <person name="Pursley I."/>
            <person name="Horton D.L."/>
            <person name="Alikhan N.F."/>
            <person name="Baker D."/>
            <person name="Gharbi K."/>
            <person name="Hall N."/>
            <person name="Watson M."/>
            <person name="Adriaenssens E.M."/>
            <person name="Foster-Nyarko E."/>
            <person name="Jarju S."/>
            <person name="Secka A."/>
            <person name="Antonio M."/>
            <person name="Oren A."/>
            <person name="Chaudhuri R.R."/>
            <person name="La Ragione R."/>
            <person name="Hildebrand F."/>
            <person name="Pallen M.J."/>
        </authorList>
    </citation>
    <scope>NUCLEOTIDE SEQUENCE</scope>
    <source>
        <strain evidence="2">CHK147-3167</strain>
    </source>
</reference>